<evidence type="ECO:0000313" key="14">
    <source>
        <dbReference type="EMBL" id="MBS9720211.1"/>
    </source>
</evidence>
<dbReference type="InterPro" id="IPR022634">
    <property type="entry name" value="DNA_polIII_beta_N"/>
</dbReference>
<feature type="domain" description="DNA polymerase III beta sliding clamp C-terminal" evidence="13">
    <location>
        <begin position="248"/>
        <end position="376"/>
    </location>
</feature>
<dbReference type="RefSeq" id="WP_213983763.1">
    <property type="nucleotide sequence ID" value="NZ_JAFMNX010000001.1"/>
</dbReference>
<dbReference type="Pfam" id="PF00712">
    <property type="entry name" value="DNA_pol3_beta"/>
    <property type="match status" value="1"/>
</dbReference>
<dbReference type="SMART" id="SM00480">
    <property type="entry name" value="POL3Bc"/>
    <property type="match status" value="1"/>
</dbReference>
<dbReference type="GO" id="GO:0003887">
    <property type="term" value="F:DNA-directed DNA polymerase activity"/>
    <property type="evidence" value="ECO:0007669"/>
    <property type="project" value="UniProtKB-EC"/>
</dbReference>
<dbReference type="PANTHER" id="PTHR30478:SF0">
    <property type="entry name" value="BETA SLIDING CLAMP"/>
    <property type="match status" value="1"/>
</dbReference>
<keyword evidence="15" id="KW-1185">Reference proteome</keyword>
<keyword evidence="5 10" id="KW-0808">Transferase</keyword>
<protein>
    <recommendedName>
        <fullName evidence="3 10">Beta sliding clamp</fullName>
    </recommendedName>
</protein>
<dbReference type="Gene3D" id="3.10.150.10">
    <property type="entry name" value="DNA Polymerase III, subunit A, domain 2"/>
    <property type="match status" value="1"/>
</dbReference>
<dbReference type="InterPro" id="IPR022637">
    <property type="entry name" value="DNA_polIII_beta_cen"/>
</dbReference>
<evidence type="ECO:0000256" key="10">
    <source>
        <dbReference type="PIRNR" id="PIRNR000804"/>
    </source>
</evidence>
<organism evidence="14 15">
    <name type="scientific">Tianweitania aestuarii</name>
    <dbReference type="NCBI Taxonomy" id="2814886"/>
    <lineage>
        <taxon>Bacteria</taxon>
        <taxon>Pseudomonadati</taxon>
        <taxon>Pseudomonadota</taxon>
        <taxon>Alphaproteobacteria</taxon>
        <taxon>Hyphomicrobiales</taxon>
        <taxon>Phyllobacteriaceae</taxon>
        <taxon>Tianweitania</taxon>
    </lineage>
</organism>
<evidence type="ECO:0000259" key="12">
    <source>
        <dbReference type="Pfam" id="PF02767"/>
    </source>
</evidence>
<keyword evidence="9" id="KW-0238">DNA-binding</keyword>
<evidence type="ECO:0000256" key="9">
    <source>
        <dbReference type="ARBA" id="ARBA00023125"/>
    </source>
</evidence>
<evidence type="ECO:0000313" key="15">
    <source>
        <dbReference type="Proteomes" id="UP001297272"/>
    </source>
</evidence>
<evidence type="ECO:0000259" key="11">
    <source>
        <dbReference type="Pfam" id="PF00712"/>
    </source>
</evidence>
<comment type="similarity">
    <text evidence="2 10">Belongs to the beta sliding clamp family.</text>
</comment>
<evidence type="ECO:0000256" key="6">
    <source>
        <dbReference type="ARBA" id="ARBA00022695"/>
    </source>
</evidence>
<dbReference type="Proteomes" id="UP001297272">
    <property type="component" value="Unassembled WGS sequence"/>
</dbReference>
<keyword evidence="4 10" id="KW-0963">Cytoplasm</keyword>
<dbReference type="Gene3D" id="3.70.10.10">
    <property type="match status" value="1"/>
</dbReference>
<gene>
    <name evidence="14" type="primary">dnaN</name>
    <name evidence="14" type="ORF">JYU29_05855</name>
</gene>
<evidence type="ECO:0000256" key="8">
    <source>
        <dbReference type="ARBA" id="ARBA00022932"/>
    </source>
</evidence>
<keyword evidence="8 10" id="KW-0239">DNA-directed DNA polymerase</keyword>
<dbReference type="InterPro" id="IPR046938">
    <property type="entry name" value="DNA_clamp_sf"/>
</dbReference>
<sequence>MSGRFTTPRETLLPVLAAVKDVIERRNTIPVLSNLMLSVTSDSMRLTGTNLDIEASASVEGQGSEAATTTLPGAMLHDVVRKLPEAADVEITFDEQTATIKAGRSRFSLPVLPASDFPIMSGHEFGHRFALPAKELATALATVAFAISTEETRYYLNGIFWHLDGEGLAMVATDGHRLAKARLATPEGAEGMPAVILPRRVVDLLSKRLPDAKDGTIAIELSETKIAFDIAGLSVIAKLIDGNYPDYMRVVPTGNANLFRFSKPSLKEALDRVSTVLAGSSGQGNGVKLGWNTGPTNQLTLDALNREHLGSANEAIDIDPLDSAQVEIGFNGRYCQDMLNAAPGDMMLAELGDAGSPALFRPEGQAMPLFVLMPMRV</sequence>
<feature type="domain" description="DNA polymerase III beta sliding clamp N-terminal" evidence="11">
    <location>
        <begin position="5"/>
        <end position="120"/>
    </location>
</feature>
<dbReference type="NCBIfam" id="TIGR00663">
    <property type="entry name" value="dnan"/>
    <property type="match status" value="1"/>
</dbReference>
<evidence type="ECO:0000256" key="3">
    <source>
        <dbReference type="ARBA" id="ARBA00021035"/>
    </source>
</evidence>
<dbReference type="Pfam" id="PF02767">
    <property type="entry name" value="DNA_pol3_beta_2"/>
    <property type="match status" value="1"/>
</dbReference>
<comment type="subunit">
    <text evidence="10">Forms a ring-shaped head-to-tail homodimer around DNA.</text>
</comment>
<dbReference type="PANTHER" id="PTHR30478">
    <property type="entry name" value="DNA POLYMERASE III SUBUNIT BETA"/>
    <property type="match status" value="1"/>
</dbReference>
<name>A0ABS5RVA6_9HYPH</name>
<keyword evidence="7 10" id="KW-0235">DNA replication</keyword>
<keyword evidence="6 10" id="KW-0548">Nucleotidyltransferase</keyword>
<dbReference type="SUPFAM" id="SSF55979">
    <property type="entry name" value="DNA clamp"/>
    <property type="match status" value="3"/>
</dbReference>
<feature type="domain" description="DNA polymerase III beta sliding clamp central" evidence="12">
    <location>
        <begin position="131"/>
        <end position="246"/>
    </location>
</feature>
<evidence type="ECO:0000256" key="5">
    <source>
        <dbReference type="ARBA" id="ARBA00022679"/>
    </source>
</evidence>
<comment type="subcellular location">
    <subcellularLocation>
        <location evidence="1 10">Cytoplasm</location>
    </subcellularLocation>
</comment>
<evidence type="ECO:0000259" key="13">
    <source>
        <dbReference type="Pfam" id="PF02768"/>
    </source>
</evidence>
<reference evidence="14 15" key="1">
    <citation type="submission" date="2021-03" db="EMBL/GenBank/DDBJ databases">
        <title>Tianweitania aestuarii sp. nov., isolated from a tidal flat.</title>
        <authorList>
            <person name="Park S."/>
            <person name="Yoon J.-H."/>
        </authorList>
    </citation>
    <scope>NUCLEOTIDE SEQUENCE [LARGE SCALE GENOMIC DNA]</scope>
    <source>
        <strain evidence="14 15">BSSL-BM11</strain>
    </source>
</reference>
<dbReference type="Pfam" id="PF02768">
    <property type="entry name" value="DNA_pol3_beta_3"/>
    <property type="match status" value="1"/>
</dbReference>
<comment type="function">
    <text evidence="10">Confers DNA tethering and processivity to DNA polymerases and other proteins. Acts as a clamp, forming a ring around DNA (a reaction catalyzed by the clamp-loading complex) which diffuses in an ATP-independent manner freely and bidirectionally along dsDNA. Initially characterized for its ability to contact the catalytic subunit of DNA polymerase III (Pol III), a complex, multichain enzyme responsible for most of the replicative synthesis in bacteria; Pol III exhibits 3'-5' exonuclease proofreading activity. The beta chain is required for initiation of replication as well as for processivity of DNA replication.</text>
</comment>
<dbReference type="InterPro" id="IPR001001">
    <property type="entry name" value="DNA_polIII_beta"/>
</dbReference>
<dbReference type="InterPro" id="IPR022635">
    <property type="entry name" value="DNA_polIII_beta_C"/>
</dbReference>
<proteinExistence type="inferred from homology"/>
<accession>A0ABS5RVA6</accession>
<dbReference type="CDD" id="cd00140">
    <property type="entry name" value="beta_clamp"/>
    <property type="match status" value="1"/>
</dbReference>
<evidence type="ECO:0000256" key="1">
    <source>
        <dbReference type="ARBA" id="ARBA00004496"/>
    </source>
</evidence>
<evidence type="ECO:0000256" key="7">
    <source>
        <dbReference type="ARBA" id="ARBA00022705"/>
    </source>
</evidence>
<evidence type="ECO:0000256" key="4">
    <source>
        <dbReference type="ARBA" id="ARBA00022490"/>
    </source>
</evidence>
<comment type="caution">
    <text evidence="14">The sequence shown here is derived from an EMBL/GenBank/DDBJ whole genome shotgun (WGS) entry which is preliminary data.</text>
</comment>
<evidence type="ECO:0000256" key="2">
    <source>
        <dbReference type="ARBA" id="ARBA00010752"/>
    </source>
</evidence>
<dbReference type="PIRSF" id="PIRSF000804">
    <property type="entry name" value="DNA_pol_III_b"/>
    <property type="match status" value="1"/>
</dbReference>
<dbReference type="EMBL" id="JAFMNX010000001">
    <property type="protein sequence ID" value="MBS9720211.1"/>
    <property type="molecule type" value="Genomic_DNA"/>
</dbReference>